<evidence type="ECO:0000256" key="6">
    <source>
        <dbReference type="ARBA" id="ARBA00022777"/>
    </source>
</evidence>
<evidence type="ECO:0000256" key="5">
    <source>
        <dbReference type="ARBA" id="ARBA00022741"/>
    </source>
</evidence>
<dbReference type="Pfam" id="PF13589">
    <property type="entry name" value="HATPase_c_3"/>
    <property type="match status" value="1"/>
</dbReference>
<dbReference type="Proteomes" id="UP001161691">
    <property type="component" value="Unassembled WGS sequence"/>
</dbReference>
<dbReference type="Gene3D" id="3.30.565.10">
    <property type="entry name" value="Histidine kinase-like ATPase, C-terminal domain"/>
    <property type="match status" value="2"/>
</dbReference>
<dbReference type="SMART" id="SM00387">
    <property type="entry name" value="HATPase_c"/>
    <property type="match status" value="1"/>
</dbReference>
<keyword evidence="5" id="KW-0547">Nucleotide-binding</keyword>
<reference evidence="10" key="1">
    <citation type="submission" date="2023-04" db="EMBL/GenBank/DDBJ databases">
        <title>Comparative genomic analysis of Cohnella hashimotonis sp. nov., isolated from the International Space Station.</title>
        <authorList>
            <person name="Venkateswaran K."/>
            <person name="Simpson A."/>
        </authorList>
    </citation>
    <scope>NUCLEOTIDE SEQUENCE</scope>
    <source>
        <strain evidence="10">F6_2S_P_1</strain>
    </source>
</reference>
<gene>
    <name evidence="10" type="ORF">KB449_23230</name>
</gene>
<dbReference type="CDD" id="cd00075">
    <property type="entry name" value="HATPase"/>
    <property type="match status" value="1"/>
</dbReference>
<evidence type="ECO:0000256" key="1">
    <source>
        <dbReference type="ARBA" id="ARBA00000085"/>
    </source>
</evidence>
<dbReference type="EC" id="2.7.13.3" evidence="2"/>
<evidence type="ECO:0000313" key="10">
    <source>
        <dbReference type="EMBL" id="MDI4647883.1"/>
    </source>
</evidence>
<sequence>MPTLHFSSSTNIKDLVGRRLVTNKISAIFELVKNSFDADAEEVNVLIDPDKDILIISDDGSGMDLKDIKTMWMVIGTDNKKGINLTPKGRPINGEKGIGRFSVDRLGNKLQLISRKENTDQTICVDFDWGKFEDQENKLLSDIPIQYSLNTSIKKKKGVILKISGLRDSWTKTEIETLEKRLKGMLSPFSSLENNPFKIILDCKKFGYDKKTLEAYKLDEISSLWVEMNIEVSNPHVVNYEVYRNGALIEENSYPNKFNFGPVKVVIYSFDKGDKQSFNHRFKEHVKDYGNIRIYRDVFQIYPYGEAQNDWLELELRKSQGHFRFLGVRDIIGFIQIYREHNTQFIDATNRQGLEETEALNQLKNFIGKDVMSKLEEYFFFKKFKVADSQHVEHRVEITEATKKLNTMAKDIKKFSPELAKQVTDLTKVIRSSNIEQDKIIKNQQQLVEVYKRLASKETLLQGIIHQVLIRLQNLETSVWNQRADLKKILIDESLLNIISNNENFILETAKEVKSYLLGARDYLLKKREKVEINLFEQLTRIFNSFNNTFTNEGIQHSLSGPQNVRYKVDLNDLKVIFENLISNAVKSLRNIYDRNKNITISYEVSATKLNIFFRDNGVGIDEAIIPHIFSPFYTTTEGGFGMGLSIVDELVKNNNGEINLIKSDIGAAFQISFNLGD</sequence>
<comment type="caution">
    <text evidence="10">The sequence shown here is derived from an EMBL/GenBank/DDBJ whole genome shotgun (WGS) entry which is preliminary data.</text>
</comment>
<protein>
    <recommendedName>
        <fullName evidence="2">histidine kinase</fullName>
        <ecNumber evidence="2">2.7.13.3</ecNumber>
    </recommendedName>
</protein>
<dbReference type="SUPFAM" id="SSF55874">
    <property type="entry name" value="ATPase domain of HSP90 chaperone/DNA topoisomerase II/histidine kinase"/>
    <property type="match status" value="2"/>
</dbReference>
<dbReference type="InterPro" id="IPR004358">
    <property type="entry name" value="Sig_transdc_His_kin-like_C"/>
</dbReference>
<accession>A0ABT6TLZ7</accession>
<comment type="catalytic activity">
    <reaction evidence="1">
        <text>ATP + protein L-histidine = ADP + protein N-phospho-L-histidine.</text>
        <dbReference type="EC" id="2.7.13.3"/>
    </reaction>
</comment>
<proteinExistence type="predicted"/>
<evidence type="ECO:0000256" key="2">
    <source>
        <dbReference type="ARBA" id="ARBA00012438"/>
    </source>
</evidence>
<dbReference type="GO" id="GO:0016301">
    <property type="term" value="F:kinase activity"/>
    <property type="evidence" value="ECO:0007669"/>
    <property type="project" value="UniProtKB-KW"/>
</dbReference>
<evidence type="ECO:0000256" key="3">
    <source>
        <dbReference type="ARBA" id="ARBA00022553"/>
    </source>
</evidence>
<dbReference type="InterPro" id="IPR003594">
    <property type="entry name" value="HATPase_dom"/>
</dbReference>
<dbReference type="InterPro" id="IPR036890">
    <property type="entry name" value="HATPase_C_sf"/>
</dbReference>
<organism evidence="10 11">
    <name type="scientific">Cohnella hashimotonis</name>
    <dbReference type="NCBI Taxonomy" id="2826895"/>
    <lineage>
        <taxon>Bacteria</taxon>
        <taxon>Bacillati</taxon>
        <taxon>Bacillota</taxon>
        <taxon>Bacilli</taxon>
        <taxon>Bacillales</taxon>
        <taxon>Paenibacillaceae</taxon>
        <taxon>Cohnella</taxon>
    </lineage>
</organism>
<keyword evidence="6 10" id="KW-0418">Kinase</keyword>
<evidence type="ECO:0000259" key="9">
    <source>
        <dbReference type="PROSITE" id="PS50109"/>
    </source>
</evidence>
<evidence type="ECO:0000313" key="11">
    <source>
        <dbReference type="Proteomes" id="UP001161691"/>
    </source>
</evidence>
<keyword evidence="4" id="KW-0808">Transferase</keyword>
<dbReference type="EMBL" id="JAGRPV010000001">
    <property type="protein sequence ID" value="MDI4647883.1"/>
    <property type="molecule type" value="Genomic_DNA"/>
</dbReference>
<keyword evidence="7" id="KW-0067">ATP-binding</keyword>
<evidence type="ECO:0000256" key="8">
    <source>
        <dbReference type="ARBA" id="ARBA00023012"/>
    </source>
</evidence>
<dbReference type="PROSITE" id="PS50109">
    <property type="entry name" value="HIS_KIN"/>
    <property type="match status" value="1"/>
</dbReference>
<evidence type="ECO:0000256" key="7">
    <source>
        <dbReference type="ARBA" id="ARBA00022840"/>
    </source>
</evidence>
<feature type="domain" description="Histidine kinase" evidence="9">
    <location>
        <begin position="463"/>
        <end position="678"/>
    </location>
</feature>
<keyword evidence="8" id="KW-0902">Two-component regulatory system</keyword>
<dbReference type="InterPro" id="IPR005467">
    <property type="entry name" value="His_kinase_dom"/>
</dbReference>
<dbReference type="PANTHER" id="PTHR43065">
    <property type="entry name" value="SENSOR HISTIDINE KINASE"/>
    <property type="match status" value="1"/>
</dbReference>
<keyword evidence="3" id="KW-0597">Phosphoprotein</keyword>
<dbReference type="RefSeq" id="WP_282910624.1">
    <property type="nucleotide sequence ID" value="NZ_JAGRPV010000001.1"/>
</dbReference>
<evidence type="ECO:0000256" key="4">
    <source>
        <dbReference type="ARBA" id="ARBA00022679"/>
    </source>
</evidence>
<dbReference type="PANTHER" id="PTHR43065:SF10">
    <property type="entry name" value="PEROXIDE STRESS-ACTIVATED HISTIDINE KINASE MAK3"/>
    <property type="match status" value="1"/>
</dbReference>
<keyword evidence="11" id="KW-1185">Reference proteome</keyword>
<name>A0ABT6TLZ7_9BACL</name>
<dbReference type="PRINTS" id="PR00344">
    <property type="entry name" value="BCTRLSENSOR"/>
</dbReference>
<dbReference type="Pfam" id="PF02518">
    <property type="entry name" value="HATPase_c"/>
    <property type="match status" value="1"/>
</dbReference>